<evidence type="ECO:0000256" key="7">
    <source>
        <dbReference type="ARBA" id="ARBA00022490"/>
    </source>
</evidence>
<keyword evidence="12" id="KW-0733">Signal recognition particle</keyword>
<evidence type="ECO:0000256" key="18">
    <source>
        <dbReference type="SAM" id="MobiDB-lite"/>
    </source>
</evidence>
<keyword evidence="13" id="KW-0472">Membrane</keyword>
<evidence type="ECO:0000256" key="17">
    <source>
        <dbReference type="ARBA" id="ARBA00083741"/>
    </source>
</evidence>
<dbReference type="InterPro" id="IPR026258">
    <property type="entry name" value="SRP68"/>
</dbReference>
<evidence type="ECO:0000256" key="14">
    <source>
        <dbReference type="ARBA" id="ARBA00023242"/>
    </source>
</evidence>
<dbReference type="GO" id="GO:0016757">
    <property type="term" value="F:glycosyltransferase activity"/>
    <property type="evidence" value="ECO:0007669"/>
    <property type="project" value="UniProtKB-KW"/>
</dbReference>
<dbReference type="FunCoup" id="A0A139WCV2">
    <property type="interactions" value="1712"/>
</dbReference>
<dbReference type="eggNOG" id="KOG2460">
    <property type="taxonomic scope" value="Eukaryota"/>
</dbReference>
<comment type="similarity">
    <text evidence="5">Belongs to the glycosyltransferase 92 family.</text>
</comment>
<evidence type="ECO:0000256" key="3">
    <source>
        <dbReference type="ARBA" id="ARBA00004496"/>
    </source>
</evidence>
<sequence length="1025" mass="118258">MIVIRRRWLALSLSGLAVVFFGFEFLQTVGEGNKGLESGDSRKIVAFSLKKQIEIESEEVACSGGFFVGVKPEKLANGKWTQLDGTSIFIYSIYFDGRLEPHHYLRTISMVKGTPGKEFFCQIATSDGHYHITKAVVTKIWSETWNQNDTHLYFNPYLISCHLPVNKTSVYFSLNEKPCQIAPQKFVITTPNVENTTSFTVCVKPLNFRNDISEQLLQWIAINRILGAEKIDFYVENLQKKPRQVLETLEKHLNGGLTLYAHNQIAQEPTFKHSTHIWQKRRYEIIAYNDCLYRNIHTSHFVIPLDIDEIIVPRHGSTWAEILNRTDDTFASFTVRNAYYLRHFNVKKSTEEVFFFKRTVRSEFSDEGESGKSFVSTKNALTVFNHYALRSLKPGVGVVKFLNVGLAQLNHYKDDCDTVILPECAKYLSSPVRVADGVIFKFRRLFFADRAKNHPKLTKTATMVTEEPTESPLVDETKPKPKPEPLKPFTLEILKVIKNAQQQHGLRHGDFQRYRGYCSRRIRRLRKVLKLPQGDRRHFKKRDVTDSHITDKKADERYLEIPLMLSERCWAYAMQLRQEANTEPRKKFHLIQKLRKACVYALQLEELCQQERCDARTKLESQAYVAWIQGSLQFELQIWLKATENLKKAQMIYEKLGSALAENEQAPYKQRVVEITPSLRYCAYNIGDEKAVDLLELRSQGVLDNFDALVSQSKQKTEAVLHEVQWFGIKIPVRIERVRLFLLSIEGLDESLIHAENNQAKIKILENLFIDLRDIISLARDVVRTEKQDQLLLSYLLSIRVERTSQRHLLLMQQTRKSQDCVRLLDIIIQQTGELSQNESIKDVKLAQDYYNQQLQAFKALRVYFLAKTQAAQKRFKEAAVLYDSASKALAKLPIKNKFLKELDDLVKSVRDTVDVDKITAQANCVLDQQEDQIQVPQKVYKSKKPLIERLDEFREEPQLLSKNPNIVSLPPAMEPIPAKPLFYDLALNFVELPDLTEKLEGGQKKEKGAGISGFVKGLWGWGKK</sequence>
<feature type="region of interest" description="Disordered" evidence="18">
    <location>
        <begin position="463"/>
        <end position="482"/>
    </location>
</feature>
<dbReference type="Gene3D" id="1.10.3450.40">
    <property type="entry name" value="Signal recognition particle, SRP68 subunit, RNA-binding domain"/>
    <property type="match status" value="1"/>
</dbReference>
<dbReference type="InterPro" id="IPR034652">
    <property type="entry name" value="SRP68-RBD"/>
</dbReference>
<dbReference type="PANTHER" id="PTHR12860">
    <property type="entry name" value="SIGNAL RECOGNITION PARTICLE 68 KDA PROTEIN"/>
    <property type="match status" value="1"/>
</dbReference>
<proteinExistence type="inferred from homology"/>
<evidence type="ECO:0000256" key="16">
    <source>
        <dbReference type="ARBA" id="ARBA00029498"/>
    </source>
</evidence>
<evidence type="ECO:0000256" key="8">
    <source>
        <dbReference type="ARBA" id="ARBA00022676"/>
    </source>
</evidence>
<evidence type="ECO:0000256" key="9">
    <source>
        <dbReference type="ARBA" id="ARBA00022679"/>
    </source>
</evidence>
<dbReference type="GO" id="GO:0006614">
    <property type="term" value="P:SRP-dependent cotranslational protein targeting to membrane"/>
    <property type="evidence" value="ECO:0000318"/>
    <property type="project" value="GO_Central"/>
</dbReference>
<dbReference type="Proteomes" id="UP000007266">
    <property type="component" value="Linkage group 8"/>
</dbReference>
<keyword evidence="9" id="KW-0808">Transferase</keyword>
<dbReference type="CDD" id="cd15481">
    <property type="entry name" value="SRP68-RBD"/>
    <property type="match status" value="1"/>
</dbReference>
<dbReference type="InParanoid" id="A0A139WCV2"/>
<reference evidence="19 20" key="1">
    <citation type="journal article" date="2008" name="Nature">
        <title>The genome of the model beetle and pest Tribolium castaneum.</title>
        <authorList>
            <consortium name="Tribolium Genome Sequencing Consortium"/>
            <person name="Richards S."/>
            <person name="Gibbs R.A."/>
            <person name="Weinstock G.M."/>
            <person name="Brown S.J."/>
            <person name="Denell R."/>
            <person name="Beeman R.W."/>
            <person name="Gibbs R."/>
            <person name="Beeman R.W."/>
            <person name="Brown S.J."/>
            <person name="Bucher G."/>
            <person name="Friedrich M."/>
            <person name="Grimmelikhuijzen C.J."/>
            <person name="Klingler M."/>
            <person name="Lorenzen M."/>
            <person name="Richards S."/>
            <person name="Roth S."/>
            <person name="Schroder R."/>
            <person name="Tautz D."/>
            <person name="Zdobnov E.M."/>
            <person name="Muzny D."/>
            <person name="Gibbs R.A."/>
            <person name="Weinstock G.M."/>
            <person name="Attaway T."/>
            <person name="Bell S."/>
            <person name="Buhay C.J."/>
            <person name="Chandrabose M.N."/>
            <person name="Chavez D."/>
            <person name="Clerk-Blankenburg K.P."/>
            <person name="Cree A."/>
            <person name="Dao M."/>
            <person name="Davis C."/>
            <person name="Chacko J."/>
            <person name="Dinh H."/>
            <person name="Dugan-Rocha S."/>
            <person name="Fowler G."/>
            <person name="Garner T.T."/>
            <person name="Garnes J."/>
            <person name="Gnirke A."/>
            <person name="Hawes A."/>
            <person name="Hernandez J."/>
            <person name="Hines S."/>
            <person name="Holder M."/>
            <person name="Hume J."/>
            <person name="Jhangiani S.N."/>
            <person name="Joshi V."/>
            <person name="Khan Z.M."/>
            <person name="Jackson L."/>
            <person name="Kovar C."/>
            <person name="Kowis A."/>
            <person name="Lee S."/>
            <person name="Lewis L.R."/>
            <person name="Margolis J."/>
            <person name="Morgan M."/>
            <person name="Nazareth L.V."/>
            <person name="Nguyen N."/>
            <person name="Okwuonu G."/>
            <person name="Parker D."/>
            <person name="Richards S."/>
            <person name="Ruiz S.J."/>
            <person name="Santibanez J."/>
            <person name="Savard J."/>
            <person name="Scherer S.E."/>
            <person name="Schneider B."/>
            <person name="Sodergren E."/>
            <person name="Tautz D."/>
            <person name="Vattahil S."/>
            <person name="Villasana D."/>
            <person name="White C.S."/>
            <person name="Wright R."/>
            <person name="Park Y."/>
            <person name="Beeman R.W."/>
            <person name="Lord J."/>
            <person name="Oppert B."/>
            <person name="Lorenzen M."/>
            <person name="Brown S."/>
            <person name="Wang L."/>
            <person name="Savard J."/>
            <person name="Tautz D."/>
            <person name="Richards S."/>
            <person name="Weinstock G."/>
            <person name="Gibbs R.A."/>
            <person name="Liu Y."/>
            <person name="Worley K."/>
            <person name="Weinstock G."/>
            <person name="Elsik C.G."/>
            <person name="Reese J.T."/>
            <person name="Elhaik E."/>
            <person name="Landan G."/>
            <person name="Graur D."/>
            <person name="Arensburger P."/>
            <person name="Atkinson P."/>
            <person name="Beeman R.W."/>
            <person name="Beidler J."/>
            <person name="Brown S.J."/>
            <person name="Demuth J.P."/>
            <person name="Drury D.W."/>
            <person name="Du Y.Z."/>
            <person name="Fujiwara H."/>
            <person name="Lorenzen M."/>
            <person name="Maselli V."/>
            <person name="Osanai M."/>
            <person name="Park Y."/>
            <person name="Robertson H.M."/>
            <person name="Tu Z."/>
            <person name="Wang J.J."/>
            <person name="Wang S."/>
            <person name="Richards S."/>
            <person name="Song H."/>
            <person name="Zhang L."/>
            <person name="Sodergren E."/>
            <person name="Werner D."/>
            <person name="Stanke M."/>
            <person name="Morgenstern B."/>
            <person name="Solovyev V."/>
            <person name="Kosarev P."/>
            <person name="Brown G."/>
            <person name="Chen H.C."/>
            <person name="Ermolaeva O."/>
            <person name="Hlavina W."/>
            <person name="Kapustin Y."/>
            <person name="Kiryutin B."/>
            <person name="Kitts P."/>
            <person name="Maglott D."/>
            <person name="Pruitt K."/>
            <person name="Sapojnikov V."/>
            <person name="Souvorov A."/>
            <person name="Mackey A.J."/>
            <person name="Waterhouse R.M."/>
            <person name="Wyder S."/>
            <person name="Zdobnov E.M."/>
            <person name="Zdobnov E.M."/>
            <person name="Wyder S."/>
            <person name="Kriventseva E.V."/>
            <person name="Kadowaki T."/>
            <person name="Bork P."/>
            <person name="Aranda M."/>
            <person name="Bao R."/>
            <person name="Beermann A."/>
            <person name="Berns N."/>
            <person name="Bolognesi R."/>
            <person name="Bonneton F."/>
            <person name="Bopp D."/>
            <person name="Brown S.J."/>
            <person name="Bucher G."/>
            <person name="Butts T."/>
            <person name="Chaumot A."/>
            <person name="Denell R.E."/>
            <person name="Ferrier D.E."/>
            <person name="Friedrich M."/>
            <person name="Gordon C.M."/>
            <person name="Jindra M."/>
            <person name="Klingler M."/>
            <person name="Lan Q."/>
            <person name="Lattorff H.M."/>
            <person name="Laudet V."/>
            <person name="von Levetsow C."/>
            <person name="Liu Z."/>
            <person name="Lutz R."/>
            <person name="Lynch J.A."/>
            <person name="da Fonseca R.N."/>
            <person name="Posnien N."/>
            <person name="Reuter R."/>
            <person name="Roth S."/>
            <person name="Savard J."/>
            <person name="Schinko J.B."/>
            <person name="Schmitt C."/>
            <person name="Schoppmeier M."/>
            <person name="Schroder R."/>
            <person name="Shippy T.D."/>
            <person name="Simonnet F."/>
            <person name="Marques-Souza H."/>
            <person name="Tautz D."/>
            <person name="Tomoyasu Y."/>
            <person name="Trauner J."/>
            <person name="Van der Zee M."/>
            <person name="Vervoort M."/>
            <person name="Wittkopp N."/>
            <person name="Wimmer E.A."/>
            <person name="Yang X."/>
            <person name="Jones A.K."/>
            <person name="Sattelle D.B."/>
            <person name="Ebert P.R."/>
            <person name="Nelson D."/>
            <person name="Scott J.G."/>
            <person name="Beeman R.W."/>
            <person name="Muthukrishnan S."/>
            <person name="Kramer K.J."/>
            <person name="Arakane Y."/>
            <person name="Beeman R.W."/>
            <person name="Zhu Q."/>
            <person name="Hogenkamp D."/>
            <person name="Dixit R."/>
            <person name="Oppert B."/>
            <person name="Jiang H."/>
            <person name="Zou Z."/>
            <person name="Marshall J."/>
            <person name="Elpidina E."/>
            <person name="Vinokurov K."/>
            <person name="Oppert C."/>
            <person name="Zou Z."/>
            <person name="Evans J."/>
            <person name="Lu Z."/>
            <person name="Zhao P."/>
            <person name="Sumathipala N."/>
            <person name="Altincicek B."/>
            <person name="Vilcinskas A."/>
            <person name="Williams M."/>
            <person name="Hultmark D."/>
            <person name="Hetru C."/>
            <person name="Jiang H."/>
            <person name="Grimmelikhuijzen C.J."/>
            <person name="Hauser F."/>
            <person name="Cazzamali G."/>
            <person name="Williamson M."/>
            <person name="Park Y."/>
            <person name="Li B."/>
            <person name="Tanaka Y."/>
            <person name="Predel R."/>
            <person name="Neupert S."/>
            <person name="Schachtner J."/>
            <person name="Verleyen P."/>
            <person name="Raible F."/>
            <person name="Bork P."/>
            <person name="Friedrich M."/>
            <person name="Walden K.K."/>
            <person name="Robertson H.M."/>
            <person name="Angeli S."/>
            <person name="Foret S."/>
            <person name="Bucher G."/>
            <person name="Schuetz S."/>
            <person name="Maleszka R."/>
            <person name="Wimmer E.A."/>
            <person name="Beeman R.W."/>
            <person name="Lorenzen M."/>
            <person name="Tomoyasu Y."/>
            <person name="Miller S.C."/>
            <person name="Grossmann D."/>
            <person name="Bucher G."/>
        </authorList>
    </citation>
    <scope>NUCLEOTIDE SEQUENCE [LARGE SCALE GENOMIC DNA]</scope>
    <source>
        <strain evidence="19 20">Georgia GA2</strain>
    </source>
</reference>
<gene>
    <name evidence="19" type="primary">AUGUSTUS-3.0.2_34135</name>
    <name evidence="19" type="ORF">TcasGA2_TC034135</name>
</gene>
<dbReference type="GO" id="GO:0005047">
    <property type="term" value="F:signal recognition particle binding"/>
    <property type="evidence" value="ECO:0000318"/>
    <property type="project" value="GO_Central"/>
</dbReference>
<dbReference type="GO" id="GO:0005730">
    <property type="term" value="C:nucleolus"/>
    <property type="evidence" value="ECO:0007669"/>
    <property type="project" value="UniProtKB-SubCell"/>
</dbReference>
<evidence type="ECO:0000256" key="6">
    <source>
        <dbReference type="ARBA" id="ARBA00009352"/>
    </source>
</evidence>
<comment type="subcellular location">
    <subcellularLocation>
        <location evidence="3">Cytoplasm</location>
    </subcellularLocation>
    <subcellularLocation>
        <location evidence="1">Endoplasmic reticulum</location>
    </subcellularLocation>
    <subcellularLocation>
        <location evidence="2">Membrane</location>
    </subcellularLocation>
    <subcellularLocation>
        <location evidence="4">Nucleus</location>
        <location evidence="4">Nucleolus</location>
    </subcellularLocation>
</comment>
<evidence type="ECO:0000256" key="10">
    <source>
        <dbReference type="ARBA" id="ARBA00022824"/>
    </source>
</evidence>
<keyword evidence="15" id="KW-0687">Ribonucleoprotein</keyword>
<dbReference type="GO" id="GO:0016020">
    <property type="term" value="C:membrane"/>
    <property type="evidence" value="ECO:0007669"/>
    <property type="project" value="UniProtKB-SubCell"/>
</dbReference>
<evidence type="ECO:0000313" key="19">
    <source>
        <dbReference type="EMBL" id="KYB25734.1"/>
    </source>
</evidence>
<dbReference type="AlphaFoldDB" id="A0A139WCV2"/>
<comment type="similarity">
    <text evidence="6">Belongs to the SRP68 family.</text>
</comment>
<dbReference type="Pfam" id="PF01697">
    <property type="entry name" value="Glyco_transf_92"/>
    <property type="match status" value="1"/>
</dbReference>
<evidence type="ECO:0000256" key="4">
    <source>
        <dbReference type="ARBA" id="ARBA00004604"/>
    </source>
</evidence>
<accession>A0A139WCV2</accession>
<evidence type="ECO:0000313" key="20">
    <source>
        <dbReference type="Proteomes" id="UP000007266"/>
    </source>
</evidence>
<dbReference type="EMBL" id="KQ971362">
    <property type="protein sequence ID" value="KYB25734.1"/>
    <property type="molecule type" value="Genomic_DNA"/>
</dbReference>
<dbReference type="PANTHER" id="PTHR12860:SF0">
    <property type="entry name" value="SIGNAL RECOGNITION PARTICLE SUBUNIT SRP68"/>
    <property type="match status" value="1"/>
</dbReference>
<keyword evidence="10" id="KW-0256">Endoplasmic reticulum</keyword>
<dbReference type="InterPro" id="IPR008166">
    <property type="entry name" value="Glyco_transf_92"/>
</dbReference>
<keyword evidence="20" id="KW-1185">Reference proteome</keyword>
<evidence type="ECO:0000256" key="12">
    <source>
        <dbReference type="ARBA" id="ARBA00023135"/>
    </source>
</evidence>
<dbReference type="STRING" id="7070.A0A139WCV2"/>
<dbReference type="InterPro" id="IPR038253">
    <property type="entry name" value="SRP68_N_sf"/>
</dbReference>
<organism evidence="19 20">
    <name type="scientific">Tribolium castaneum</name>
    <name type="common">Red flour beetle</name>
    <dbReference type="NCBI Taxonomy" id="7070"/>
    <lineage>
        <taxon>Eukaryota</taxon>
        <taxon>Metazoa</taxon>
        <taxon>Ecdysozoa</taxon>
        <taxon>Arthropoda</taxon>
        <taxon>Hexapoda</taxon>
        <taxon>Insecta</taxon>
        <taxon>Pterygota</taxon>
        <taxon>Neoptera</taxon>
        <taxon>Endopterygota</taxon>
        <taxon>Coleoptera</taxon>
        <taxon>Polyphaga</taxon>
        <taxon>Cucujiformia</taxon>
        <taxon>Tenebrionidae</taxon>
        <taxon>Tenebrionidae incertae sedis</taxon>
        <taxon>Tribolium</taxon>
    </lineage>
</organism>
<dbReference type="GO" id="GO:0005829">
    <property type="term" value="C:cytosol"/>
    <property type="evidence" value="ECO:0007669"/>
    <property type="project" value="UniProtKB-ARBA"/>
</dbReference>
<dbReference type="GO" id="GO:0005786">
    <property type="term" value="C:signal recognition particle, endoplasmic reticulum targeting"/>
    <property type="evidence" value="ECO:0000318"/>
    <property type="project" value="GO_Central"/>
</dbReference>
<dbReference type="GO" id="GO:0005783">
    <property type="term" value="C:endoplasmic reticulum"/>
    <property type="evidence" value="ECO:0007669"/>
    <property type="project" value="UniProtKB-SubCell"/>
</dbReference>
<dbReference type="Pfam" id="PF16969">
    <property type="entry name" value="SRP68"/>
    <property type="match status" value="2"/>
</dbReference>
<keyword evidence="8" id="KW-0328">Glycosyltransferase</keyword>
<keyword evidence="7" id="KW-0963">Cytoplasm</keyword>
<evidence type="ECO:0000256" key="1">
    <source>
        <dbReference type="ARBA" id="ARBA00004240"/>
    </source>
</evidence>
<evidence type="ECO:0000256" key="5">
    <source>
        <dbReference type="ARBA" id="ARBA00007647"/>
    </source>
</evidence>
<evidence type="ECO:0000256" key="11">
    <source>
        <dbReference type="ARBA" id="ARBA00022884"/>
    </source>
</evidence>
<dbReference type="GO" id="GO:0030942">
    <property type="term" value="F:endoplasmic reticulum signal peptide binding"/>
    <property type="evidence" value="ECO:0007669"/>
    <property type="project" value="InterPro"/>
</dbReference>
<evidence type="ECO:0000256" key="2">
    <source>
        <dbReference type="ARBA" id="ARBA00004370"/>
    </source>
</evidence>
<evidence type="ECO:0000256" key="15">
    <source>
        <dbReference type="ARBA" id="ARBA00023274"/>
    </source>
</evidence>
<dbReference type="FunFam" id="1.10.3450.40:FF:000001">
    <property type="entry name" value="Signal recognition particle subunit SRP68"/>
    <property type="match status" value="1"/>
</dbReference>
<name>A0A139WCV2_TRICA</name>
<keyword evidence="11" id="KW-0694">RNA-binding</keyword>
<reference evidence="19 20" key="2">
    <citation type="journal article" date="2010" name="Nucleic Acids Res.">
        <title>BeetleBase in 2010: revisions to provide comprehensive genomic information for Tribolium castaneum.</title>
        <authorList>
            <person name="Kim H.S."/>
            <person name="Murphy T."/>
            <person name="Xia J."/>
            <person name="Caragea D."/>
            <person name="Park Y."/>
            <person name="Beeman R.W."/>
            <person name="Lorenzen M.D."/>
            <person name="Butcher S."/>
            <person name="Manak J.R."/>
            <person name="Brown S.J."/>
        </authorList>
    </citation>
    <scope>GENOME REANNOTATION</scope>
    <source>
        <strain evidence="19 20">Georgia GA2</strain>
    </source>
</reference>
<evidence type="ECO:0000256" key="13">
    <source>
        <dbReference type="ARBA" id="ARBA00023136"/>
    </source>
</evidence>
<protein>
    <recommendedName>
        <fullName evidence="16">Signal recognition particle subunit SRP68</fullName>
    </recommendedName>
    <alternativeName>
        <fullName evidence="17">Signal recognition particle 68 kDa protein</fullName>
    </alternativeName>
</protein>
<dbReference type="GO" id="GO:0008312">
    <property type="term" value="F:7S RNA binding"/>
    <property type="evidence" value="ECO:0007669"/>
    <property type="project" value="InterPro"/>
</dbReference>
<keyword evidence="14" id="KW-0539">Nucleus</keyword>